<dbReference type="PANTHER" id="PTHR12526">
    <property type="entry name" value="GLYCOSYLTRANSFERASE"/>
    <property type="match status" value="1"/>
</dbReference>
<sequence length="401" mass="46824">MSKIRNNKILMLGSTGFPFGSATIQRQIQLAKSLINAGFEVYVINNRCSHLKSISKRENIKVFGNYEGIRYFYSSLLPYKSENVLKRFFFKILGAINEVIVIFYLRIFKKYKYIFLRTHQLKTIKYYSKISKLLNIELIYDYVEFYDSLGNREGSDIKTSKINSFDYNFLQYVNKVTVISNFLENHVNKLDPNVKMIKIPPIIDFDYFDNIKIENKSNNFFLFCGSIAYRDLVEFIINSYIKSTARKNNIKLKLVVNGDKEQVESLKKHIIEKGYQDDIFILSKLPYLELIQMYKSANALLIPIGNNKQDDARFPFKICEYTASKRPIITSNSGAIIEYFKDNQNAYIAKAEDIEDFSKKIDLVIEYPDQANEIGKNGYLLGKRVFNYTSYSDELKQLFIS</sequence>
<comment type="caution">
    <text evidence="3">The sequence shown here is derived from an EMBL/GenBank/DDBJ whole genome shotgun (WGS) entry which is preliminary data.</text>
</comment>
<reference evidence="3 4" key="1">
    <citation type="submission" date="2018-11" db="EMBL/GenBank/DDBJ databases">
        <title>Aureibaculum marinum gen. nov., sp. nov., a member of the family Flavobacteriaceae isolated from the Bohai Sea.</title>
        <authorList>
            <person name="Ji X."/>
        </authorList>
    </citation>
    <scope>NUCLEOTIDE SEQUENCE [LARGE SCALE GENOMIC DNA]</scope>
    <source>
        <strain evidence="3 4">BH-SD17</strain>
    </source>
</reference>
<keyword evidence="1" id="KW-0472">Membrane</keyword>
<evidence type="ECO:0000313" key="3">
    <source>
        <dbReference type="EMBL" id="RPD98011.1"/>
    </source>
</evidence>
<dbReference type="AlphaFoldDB" id="A0A3N4NP03"/>
<dbReference type="GO" id="GO:0016757">
    <property type="term" value="F:glycosyltransferase activity"/>
    <property type="evidence" value="ECO:0007669"/>
    <property type="project" value="InterPro"/>
</dbReference>
<feature type="transmembrane region" description="Helical" evidence="1">
    <location>
        <begin position="88"/>
        <end position="107"/>
    </location>
</feature>
<dbReference type="EMBL" id="RPFJ01000008">
    <property type="protein sequence ID" value="RPD98011.1"/>
    <property type="molecule type" value="Genomic_DNA"/>
</dbReference>
<dbReference type="InterPro" id="IPR001296">
    <property type="entry name" value="Glyco_trans_1"/>
</dbReference>
<dbReference type="Pfam" id="PF00534">
    <property type="entry name" value="Glycos_transf_1"/>
    <property type="match status" value="1"/>
</dbReference>
<dbReference type="Proteomes" id="UP000270856">
    <property type="component" value="Unassembled WGS sequence"/>
</dbReference>
<evidence type="ECO:0000259" key="2">
    <source>
        <dbReference type="Pfam" id="PF00534"/>
    </source>
</evidence>
<gene>
    <name evidence="3" type="ORF">EGM88_07560</name>
</gene>
<evidence type="ECO:0000313" key="4">
    <source>
        <dbReference type="Proteomes" id="UP000270856"/>
    </source>
</evidence>
<keyword evidence="3" id="KW-0808">Transferase</keyword>
<keyword evidence="4" id="KW-1185">Reference proteome</keyword>
<evidence type="ECO:0000256" key="1">
    <source>
        <dbReference type="SAM" id="Phobius"/>
    </source>
</evidence>
<dbReference type="SUPFAM" id="SSF53756">
    <property type="entry name" value="UDP-Glycosyltransferase/glycogen phosphorylase"/>
    <property type="match status" value="1"/>
</dbReference>
<organism evidence="3 4">
    <name type="scientific">Aureibaculum marinum</name>
    <dbReference type="NCBI Taxonomy" id="2487930"/>
    <lineage>
        <taxon>Bacteria</taxon>
        <taxon>Pseudomonadati</taxon>
        <taxon>Bacteroidota</taxon>
        <taxon>Flavobacteriia</taxon>
        <taxon>Flavobacteriales</taxon>
        <taxon>Flavobacteriaceae</taxon>
        <taxon>Aureibaculum</taxon>
    </lineage>
</organism>
<name>A0A3N4NP03_9FLAO</name>
<dbReference type="RefSeq" id="WP_123897370.1">
    <property type="nucleotide sequence ID" value="NZ_RPFJ01000008.1"/>
</dbReference>
<dbReference type="OrthoDB" id="9816564at2"/>
<dbReference type="Gene3D" id="3.40.50.2000">
    <property type="entry name" value="Glycogen Phosphorylase B"/>
    <property type="match status" value="2"/>
</dbReference>
<protein>
    <submittedName>
        <fullName evidence="3">Glycosyltransferase</fullName>
    </submittedName>
</protein>
<accession>A0A3N4NP03</accession>
<proteinExistence type="predicted"/>
<keyword evidence="1" id="KW-1133">Transmembrane helix</keyword>
<dbReference type="PANTHER" id="PTHR12526:SF630">
    <property type="entry name" value="GLYCOSYLTRANSFERASE"/>
    <property type="match status" value="1"/>
</dbReference>
<keyword evidence="1" id="KW-0812">Transmembrane</keyword>
<feature type="domain" description="Glycosyl transferase family 1" evidence="2">
    <location>
        <begin position="212"/>
        <end position="379"/>
    </location>
</feature>